<evidence type="ECO:0000256" key="1">
    <source>
        <dbReference type="SAM" id="MobiDB-lite"/>
    </source>
</evidence>
<dbReference type="Gramene" id="TRITD4Bv1G133560.1">
    <property type="protein sequence ID" value="TRITD4Bv1G133560.1"/>
    <property type="gene ID" value="TRITD4Bv1G133560"/>
</dbReference>
<sequence>MATPNGLARIDTTHPEKKAAAAKHENGICHDDSSAPVRAQNIDELHSMQRKRSAPTTPIKDTSASPFAVAVSDEDRRKQQLQSIRLINRSILSSRAPPFASASASTLIKVTINIFLTIEKPLIGEWRRLRHPFI</sequence>
<feature type="region of interest" description="Disordered" evidence="1">
    <location>
        <begin position="1"/>
        <end position="34"/>
    </location>
</feature>
<proteinExistence type="predicted"/>
<accession>A0A9R0T5I7</accession>
<evidence type="ECO:0000313" key="3">
    <source>
        <dbReference type="Proteomes" id="UP000324705"/>
    </source>
</evidence>
<feature type="compositionally biased region" description="Basic and acidic residues" evidence="1">
    <location>
        <begin position="11"/>
        <end position="33"/>
    </location>
</feature>
<feature type="compositionally biased region" description="Polar residues" evidence="1">
    <location>
        <begin position="54"/>
        <end position="65"/>
    </location>
</feature>
<dbReference type="Proteomes" id="UP000324705">
    <property type="component" value="Chromosome 4B"/>
</dbReference>
<dbReference type="EMBL" id="LT934118">
    <property type="protein sequence ID" value="VAI07590.1"/>
    <property type="molecule type" value="Genomic_DNA"/>
</dbReference>
<evidence type="ECO:0000313" key="2">
    <source>
        <dbReference type="EMBL" id="VAI07590.1"/>
    </source>
</evidence>
<gene>
    <name evidence="2" type="ORF">TRITD_4Bv1G133560</name>
</gene>
<organism evidence="2 3">
    <name type="scientific">Triticum turgidum subsp. durum</name>
    <name type="common">Durum wheat</name>
    <name type="synonym">Triticum durum</name>
    <dbReference type="NCBI Taxonomy" id="4567"/>
    <lineage>
        <taxon>Eukaryota</taxon>
        <taxon>Viridiplantae</taxon>
        <taxon>Streptophyta</taxon>
        <taxon>Embryophyta</taxon>
        <taxon>Tracheophyta</taxon>
        <taxon>Spermatophyta</taxon>
        <taxon>Magnoliopsida</taxon>
        <taxon>Liliopsida</taxon>
        <taxon>Poales</taxon>
        <taxon>Poaceae</taxon>
        <taxon>BOP clade</taxon>
        <taxon>Pooideae</taxon>
        <taxon>Triticodae</taxon>
        <taxon>Triticeae</taxon>
        <taxon>Triticinae</taxon>
        <taxon>Triticum</taxon>
    </lineage>
</organism>
<dbReference type="AlphaFoldDB" id="A0A9R0T5I7"/>
<protein>
    <submittedName>
        <fullName evidence="2">Uncharacterized protein</fullName>
    </submittedName>
</protein>
<reference evidence="2 3" key="1">
    <citation type="submission" date="2017-09" db="EMBL/GenBank/DDBJ databases">
        <authorList>
            <consortium name="International Durum Wheat Genome Sequencing Consortium (IDWGSC)"/>
            <person name="Milanesi L."/>
        </authorList>
    </citation>
    <scope>NUCLEOTIDE SEQUENCE [LARGE SCALE GENOMIC DNA]</scope>
    <source>
        <strain evidence="3">cv. Svevo</strain>
    </source>
</reference>
<keyword evidence="3" id="KW-1185">Reference proteome</keyword>
<name>A0A9R0T5I7_TRITD</name>
<feature type="region of interest" description="Disordered" evidence="1">
    <location>
        <begin position="47"/>
        <end position="74"/>
    </location>
</feature>